<comment type="caution">
    <text evidence="3">The sequence shown here is derived from an EMBL/GenBank/DDBJ whole genome shotgun (WGS) entry which is preliminary data.</text>
</comment>
<dbReference type="EMBL" id="JAKOOW010000023">
    <property type="protein sequence ID" value="MCG6504021.1"/>
    <property type="molecule type" value="Genomic_DNA"/>
</dbReference>
<name>A0ABS9NMJ6_9NEIS</name>
<gene>
    <name evidence="3" type="ORF">MB824_05875</name>
</gene>
<evidence type="ECO:0000256" key="1">
    <source>
        <dbReference type="SAM" id="MobiDB-lite"/>
    </source>
</evidence>
<keyword evidence="2" id="KW-0812">Transmembrane</keyword>
<accession>A0ABS9NMJ6</accession>
<keyword evidence="4" id="KW-1185">Reference proteome</keyword>
<feature type="transmembrane region" description="Helical" evidence="2">
    <location>
        <begin position="6"/>
        <end position="26"/>
    </location>
</feature>
<reference evidence="3 4" key="1">
    <citation type="submission" date="2022-02" db="EMBL/GenBank/DDBJ databases">
        <title>Genome sequence data of Kingella unionensis sp. nov. strain CICC 24913 (CCUG 75125).</title>
        <authorList>
            <person name="Xiao M."/>
        </authorList>
    </citation>
    <scope>NUCLEOTIDE SEQUENCE [LARGE SCALE GENOMIC DNA]</scope>
    <source>
        <strain evidence="3 4">CICC 24913</strain>
    </source>
</reference>
<protein>
    <submittedName>
        <fullName evidence="3">CcoQ/FixQ family Cbb3-type cytochrome c oxidase assembly chaperone</fullName>
    </submittedName>
</protein>
<evidence type="ECO:0000313" key="4">
    <source>
        <dbReference type="Proteomes" id="UP001298424"/>
    </source>
</evidence>
<keyword evidence="2" id="KW-1133">Transmembrane helix</keyword>
<dbReference type="Proteomes" id="UP001298424">
    <property type="component" value="Unassembled WGS sequence"/>
</dbReference>
<dbReference type="RefSeq" id="WP_238746727.1">
    <property type="nucleotide sequence ID" value="NZ_JAKOOW010000023.1"/>
</dbReference>
<feature type="compositionally biased region" description="Basic and acidic residues" evidence="1">
    <location>
        <begin position="52"/>
        <end position="69"/>
    </location>
</feature>
<keyword evidence="2" id="KW-0472">Membrane</keyword>
<sequence length="69" mass="7765">MDLNGVRILFTLWVSISFALVVYVVMNKRNKANYDEAANSIVDDPDTPDEQTQTKKQDDVQSEHGHGAK</sequence>
<evidence type="ECO:0000256" key="2">
    <source>
        <dbReference type="SAM" id="Phobius"/>
    </source>
</evidence>
<proteinExistence type="predicted"/>
<feature type="region of interest" description="Disordered" evidence="1">
    <location>
        <begin position="37"/>
        <end position="69"/>
    </location>
</feature>
<evidence type="ECO:0000313" key="3">
    <source>
        <dbReference type="EMBL" id="MCG6504021.1"/>
    </source>
</evidence>
<organism evidence="3 4">
    <name type="scientific">Kingella pumchi</name>
    <dbReference type="NCBI Taxonomy" id="2779506"/>
    <lineage>
        <taxon>Bacteria</taxon>
        <taxon>Pseudomonadati</taxon>
        <taxon>Pseudomonadota</taxon>
        <taxon>Betaproteobacteria</taxon>
        <taxon>Neisseriales</taxon>
        <taxon>Neisseriaceae</taxon>
        <taxon>Kingella</taxon>
    </lineage>
</organism>